<dbReference type="EMBL" id="AKHW03000611">
    <property type="protein sequence ID" value="KYO45326.1"/>
    <property type="molecule type" value="Genomic_DNA"/>
</dbReference>
<sequence>MTQMSVDPDCTLHITMLTLVNAGTYKLQVLGPGATYPLVSTDLCVYGLAIRGGPCGAARSVPPVYENEPPSPSGGSDAAAQDLYQELWT</sequence>
<organism evidence="2 3">
    <name type="scientific">Alligator mississippiensis</name>
    <name type="common">American alligator</name>
    <dbReference type="NCBI Taxonomy" id="8496"/>
    <lineage>
        <taxon>Eukaryota</taxon>
        <taxon>Metazoa</taxon>
        <taxon>Chordata</taxon>
        <taxon>Craniata</taxon>
        <taxon>Vertebrata</taxon>
        <taxon>Euteleostomi</taxon>
        <taxon>Archelosauria</taxon>
        <taxon>Archosauria</taxon>
        <taxon>Crocodylia</taxon>
        <taxon>Alligatoridae</taxon>
        <taxon>Alligatorinae</taxon>
        <taxon>Alligator</taxon>
    </lineage>
</organism>
<reference evidence="2 3" key="1">
    <citation type="journal article" date="2012" name="Genome Biol.">
        <title>Sequencing three crocodilian genomes to illuminate the evolution of archosaurs and amniotes.</title>
        <authorList>
            <person name="St John J.A."/>
            <person name="Braun E.L."/>
            <person name="Isberg S.R."/>
            <person name="Miles L.G."/>
            <person name="Chong A.Y."/>
            <person name="Gongora J."/>
            <person name="Dalzell P."/>
            <person name="Moran C."/>
            <person name="Bed'hom B."/>
            <person name="Abzhanov A."/>
            <person name="Burgess S.C."/>
            <person name="Cooksey A.M."/>
            <person name="Castoe T.A."/>
            <person name="Crawford N.G."/>
            <person name="Densmore L.D."/>
            <person name="Drew J.C."/>
            <person name="Edwards S.V."/>
            <person name="Faircloth B.C."/>
            <person name="Fujita M.K."/>
            <person name="Greenwold M.J."/>
            <person name="Hoffmann F.G."/>
            <person name="Howard J.M."/>
            <person name="Iguchi T."/>
            <person name="Janes D.E."/>
            <person name="Khan S.Y."/>
            <person name="Kohno S."/>
            <person name="de Koning A.J."/>
            <person name="Lance S.L."/>
            <person name="McCarthy F.M."/>
            <person name="McCormack J.E."/>
            <person name="Merchant M.E."/>
            <person name="Peterson D.G."/>
            <person name="Pollock D.D."/>
            <person name="Pourmand N."/>
            <person name="Raney B.J."/>
            <person name="Roessler K.A."/>
            <person name="Sanford J.R."/>
            <person name="Sawyer R.H."/>
            <person name="Schmidt C.J."/>
            <person name="Triplett E.W."/>
            <person name="Tuberville T.D."/>
            <person name="Venegas-Anaya M."/>
            <person name="Howard J.T."/>
            <person name="Jarvis E.D."/>
            <person name="Guillette L.J.Jr."/>
            <person name="Glenn T.C."/>
            <person name="Green R.E."/>
            <person name="Ray D.A."/>
        </authorList>
    </citation>
    <scope>NUCLEOTIDE SEQUENCE [LARGE SCALE GENOMIC DNA]</scope>
    <source>
        <strain evidence="2">KSC_2009_1</strain>
    </source>
</reference>
<protein>
    <submittedName>
        <fullName evidence="2">Uncharacterized protein</fullName>
    </submittedName>
</protein>
<proteinExistence type="predicted"/>
<evidence type="ECO:0000256" key="1">
    <source>
        <dbReference type="SAM" id="MobiDB-lite"/>
    </source>
</evidence>
<accession>A0A151P8C2</accession>
<feature type="region of interest" description="Disordered" evidence="1">
    <location>
        <begin position="59"/>
        <end position="81"/>
    </location>
</feature>
<name>A0A151P8C2_ALLMI</name>
<dbReference type="Proteomes" id="UP000050525">
    <property type="component" value="Unassembled WGS sequence"/>
</dbReference>
<comment type="caution">
    <text evidence="2">The sequence shown here is derived from an EMBL/GenBank/DDBJ whole genome shotgun (WGS) entry which is preliminary data.</text>
</comment>
<keyword evidence="3" id="KW-1185">Reference proteome</keyword>
<evidence type="ECO:0000313" key="2">
    <source>
        <dbReference type="EMBL" id="KYO45326.1"/>
    </source>
</evidence>
<evidence type="ECO:0000313" key="3">
    <source>
        <dbReference type="Proteomes" id="UP000050525"/>
    </source>
</evidence>
<gene>
    <name evidence="2" type="ORF">Y1Q_0012824</name>
</gene>
<dbReference type="AlphaFoldDB" id="A0A151P8C2"/>